<dbReference type="GO" id="GO:0007165">
    <property type="term" value="P:signal transduction"/>
    <property type="evidence" value="ECO:0007669"/>
    <property type="project" value="InterPro"/>
</dbReference>
<dbReference type="SMART" id="SM00220">
    <property type="entry name" value="S_TKc"/>
    <property type="match status" value="1"/>
</dbReference>
<dbReference type="Proteomes" id="UP000030687">
    <property type="component" value="Unassembled WGS sequence"/>
</dbReference>
<dbReference type="FunFam" id="1.10.510.10:FF:000279">
    <property type="entry name" value="Non-specific serine/threonine protein kinase"/>
    <property type="match status" value="1"/>
</dbReference>
<evidence type="ECO:0000256" key="3">
    <source>
        <dbReference type="ARBA" id="ARBA00012513"/>
    </source>
</evidence>
<dbReference type="AlphaFoldDB" id="V4RXL6"/>
<dbReference type="InterPro" id="IPR018451">
    <property type="entry name" value="NAF/FISL_domain"/>
</dbReference>
<dbReference type="OrthoDB" id="193931at2759"/>
<dbReference type="InterPro" id="IPR000719">
    <property type="entry name" value="Prot_kinase_dom"/>
</dbReference>
<comment type="catalytic activity">
    <reaction evidence="10">
        <text>L-seryl-[protein] + ATP = O-phospho-L-seryl-[protein] + ADP + H(+)</text>
        <dbReference type="Rhea" id="RHEA:17989"/>
        <dbReference type="Rhea" id="RHEA-COMP:9863"/>
        <dbReference type="Rhea" id="RHEA-COMP:11604"/>
        <dbReference type="ChEBI" id="CHEBI:15378"/>
        <dbReference type="ChEBI" id="CHEBI:29999"/>
        <dbReference type="ChEBI" id="CHEBI:30616"/>
        <dbReference type="ChEBI" id="CHEBI:83421"/>
        <dbReference type="ChEBI" id="CHEBI:456216"/>
        <dbReference type="EC" id="2.7.11.1"/>
    </reaction>
</comment>
<reference evidence="16 17" key="1">
    <citation type="submission" date="2013-10" db="EMBL/GenBank/DDBJ databases">
        <authorList>
            <consortium name="International Citrus Genome Consortium"/>
            <person name="Jenkins J."/>
            <person name="Schmutz J."/>
            <person name="Prochnik S."/>
            <person name="Rokhsar D."/>
            <person name="Gmitter F."/>
            <person name="Ollitrault P."/>
            <person name="Machado M."/>
            <person name="Talon M."/>
            <person name="Wincker P."/>
            <person name="Jaillon O."/>
            <person name="Morgante M."/>
        </authorList>
    </citation>
    <scope>NUCLEOTIDE SEQUENCE</scope>
    <source>
        <strain evidence="17">cv. Clemenules</strain>
    </source>
</reference>
<dbReference type="InterPro" id="IPR011009">
    <property type="entry name" value="Kinase-like_dom_sf"/>
</dbReference>
<dbReference type="GO" id="GO:0106310">
    <property type="term" value="F:protein serine kinase activity"/>
    <property type="evidence" value="ECO:0007669"/>
    <property type="project" value="RHEA"/>
</dbReference>
<evidence type="ECO:0000313" key="17">
    <source>
        <dbReference type="Proteomes" id="UP000030687"/>
    </source>
</evidence>
<evidence type="ECO:0000256" key="6">
    <source>
        <dbReference type="ARBA" id="ARBA00022741"/>
    </source>
</evidence>
<sequence>MVIAEKKQEGMRLGRYELGRTLGEGNFGKVKFAQDLDSGLPFAVKILEKNRIIHLKITDQIKREIATLKLLKHPNVVRLHEVLASKSKIYMVLEYVTGGELFDKIASKGRLQEAEGRKLFQQLIDGVSYCHNKGVFHRDLKLENILLDSKGNIKISDFGLSALPQHFRDDGLLHTTCGSPNYVAPEVLANRGYDGATSDIWSCGVILYVILTGYLPFDDRNLAVLYQKIFRGDFKLPKWLSPGAQNLLRKILEPNPVKRITIAGIKADEWFEQDYTPANPDDDEEDIFVDNEAFSMHEVPSDGDRTPGSPPLINAFQLIGMSSCLDLSGFFEKEDVSERKIRFTSNHSAKDLLERIEDIVTEMGFRVQKKNGKLKATQEHKPQKSLGSLSVAAEVFEISPSLYVVELRKSYGDPTVYRQLCNKLSSDLGLPPSQELLATEV</sequence>
<evidence type="ECO:0000259" key="14">
    <source>
        <dbReference type="PROSITE" id="PS50011"/>
    </source>
</evidence>
<keyword evidence="5" id="KW-0808">Transferase</keyword>
<dbReference type="EC" id="2.7.11.1" evidence="3"/>
<dbReference type="InterPro" id="IPR017441">
    <property type="entry name" value="Protein_kinase_ATP_BS"/>
</dbReference>
<dbReference type="PANTHER" id="PTHR43895:SF65">
    <property type="entry name" value="CBL-INTERACTING PROTEIN KINASE 21"/>
    <property type="match status" value="1"/>
</dbReference>
<gene>
    <name evidence="16" type="ORF">CICLE_v10004880mg</name>
</gene>
<proteinExistence type="inferred from homology"/>
<dbReference type="Gene3D" id="3.30.310.80">
    <property type="entry name" value="Kinase associated domain 1, KA1"/>
    <property type="match status" value="1"/>
</dbReference>
<dbReference type="FunFam" id="3.30.200.20:FF:000096">
    <property type="entry name" value="Non-specific serine/threonine protein kinase"/>
    <property type="match status" value="1"/>
</dbReference>
<accession>V4RXL6</accession>
<keyword evidence="7" id="KW-0418">Kinase</keyword>
<comment type="cofactor">
    <cofactor evidence="1">
        <name>Mn(2+)</name>
        <dbReference type="ChEBI" id="CHEBI:29035"/>
    </cofactor>
</comment>
<evidence type="ECO:0000259" key="15">
    <source>
        <dbReference type="PROSITE" id="PS50816"/>
    </source>
</evidence>
<keyword evidence="4 13" id="KW-0723">Serine/threonine-protein kinase</keyword>
<evidence type="ECO:0000256" key="9">
    <source>
        <dbReference type="ARBA" id="ARBA00047899"/>
    </source>
</evidence>
<dbReference type="Gramene" id="ESR32467">
    <property type="protein sequence ID" value="ESR32467"/>
    <property type="gene ID" value="CICLE_v10004880mg"/>
</dbReference>
<organism evidence="16 17">
    <name type="scientific">Citrus clementina</name>
    <name type="common">Clementine</name>
    <name type="synonym">Citrus deliciosa x Citrus sinensis</name>
    <dbReference type="NCBI Taxonomy" id="85681"/>
    <lineage>
        <taxon>Eukaryota</taxon>
        <taxon>Viridiplantae</taxon>
        <taxon>Streptophyta</taxon>
        <taxon>Embryophyta</taxon>
        <taxon>Tracheophyta</taxon>
        <taxon>Spermatophyta</taxon>
        <taxon>Magnoliopsida</taxon>
        <taxon>eudicotyledons</taxon>
        <taxon>Gunneridae</taxon>
        <taxon>Pentapetalae</taxon>
        <taxon>rosids</taxon>
        <taxon>malvids</taxon>
        <taxon>Sapindales</taxon>
        <taxon>Rutaceae</taxon>
        <taxon>Aurantioideae</taxon>
        <taxon>Citrus</taxon>
    </lineage>
</organism>
<dbReference type="FunFam" id="3.30.310.80:FF:000015">
    <property type="entry name" value="Non-specific serine/threonine protein kinase"/>
    <property type="match status" value="1"/>
</dbReference>
<comment type="catalytic activity">
    <reaction evidence="9">
        <text>L-threonyl-[protein] + ATP = O-phospho-L-threonyl-[protein] + ADP + H(+)</text>
        <dbReference type="Rhea" id="RHEA:46608"/>
        <dbReference type="Rhea" id="RHEA-COMP:11060"/>
        <dbReference type="Rhea" id="RHEA-COMP:11605"/>
        <dbReference type="ChEBI" id="CHEBI:15378"/>
        <dbReference type="ChEBI" id="CHEBI:30013"/>
        <dbReference type="ChEBI" id="CHEBI:30616"/>
        <dbReference type="ChEBI" id="CHEBI:61977"/>
        <dbReference type="ChEBI" id="CHEBI:456216"/>
        <dbReference type="EC" id="2.7.11.1"/>
    </reaction>
</comment>
<name>V4RXL6_CITCL</name>
<dbReference type="PROSITE" id="PS00107">
    <property type="entry name" value="PROTEIN_KINASE_ATP"/>
    <property type="match status" value="1"/>
</dbReference>
<dbReference type="GO" id="GO:0005524">
    <property type="term" value="F:ATP binding"/>
    <property type="evidence" value="ECO:0007669"/>
    <property type="project" value="UniProtKB-UniRule"/>
</dbReference>
<dbReference type="CDD" id="cd12195">
    <property type="entry name" value="CIPK_C"/>
    <property type="match status" value="1"/>
</dbReference>
<evidence type="ECO:0000256" key="12">
    <source>
        <dbReference type="PROSITE-ProRule" id="PRU10141"/>
    </source>
</evidence>
<dbReference type="PROSITE" id="PS00108">
    <property type="entry name" value="PROTEIN_KINASE_ST"/>
    <property type="match status" value="1"/>
</dbReference>
<evidence type="ECO:0000256" key="13">
    <source>
        <dbReference type="RuleBase" id="RU000304"/>
    </source>
</evidence>
<comment type="similarity">
    <text evidence="2">Belongs to the protein kinase superfamily. CAMK Ser/Thr protein kinase family. SNF1 subfamily.</text>
</comment>
<dbReference type="SUPFAM" id="SSF56112">
    <property type="entry name" value="Protein kinase-like (PK-like)"/>
    <property type="match status" value="1"/>
</dbReference>
<dbReference type="PROSITE" id="PS50816">
    <property type="entry name" value="NAF"/>
    <property type="match status" value="1"/>
</dbReference>
<evidence type="ECO:0000256" key="4">
    <source>
        <dbReference type="ARBA" id="ARBA00022527"/>
    </source>
</evidence>
<feature type="binding site" evidence="12">
    <location>
        <position position="45"/>
    </location>
    <ligand>
        <name>ATP</name>
        <dbReference type="ChEBI" id="CHEBI:30616"/>
    </ligand>
</feature>
<evidence type="ECO:0000256" key="8">
    <source>
        <dbReference type="ARBA" id="ARBA00022840"/>
    </source>
</evidence>
<feature type="domain" description="Protein kinase" evidence="14">
    <location>
        <begin position="16"/>
        <end position="271"/>
    </location>
</feature>
<dbReference type="InterPro" id="IPR004041">
    <property type="entry name" value="NAF_dom"/>
</dbReference>
<evidence type="ECO:0000313" key="16">
    <source>
        <dbReference type="EMBL" id="ESR32467.1"/>
    </source>
</evidence>
<feature type="domain" description="NAF" evidence="15">
    <location>
        <begin position="308"/>
        <end position="332"/>
    </location>
</feature>
<keyword evidence="17" id="KW-1185">Reference proteome</keyword>
<dbReference type="PANTHER" id="PTHR43895">
    <property type="entry name" value="CALCIUM/CALMODULIN-DEPENDENT PROTEIN KINASE KINASE-RELATED"/>
    <property type="match status" value="1"/>
</dbReference>
<dbReference type="Pfam" id="PF00069">
    <property type="entry name" value="Pkinase"/>
    <property type="match status" value="1"/>
</dbReference>
<keyword evidence="8 12" id="KW-0067">ATP-binding</keyword>
<dbReference type="GO" id="GO:0004674">
    <property type="term" value="F:protein serine/threonine kinase activity"/>
    <property type="evidence" value="ECO:0007669"/>
    <property type="project" value="UniProtKB-KW"/>
</dbReference>
<evidence type="ECO:0000256" key="7">
    <source>
        <dbReference type="ARBA" id="ARBA00022777"/>
    </source>
</evidence>
<evidence type="ECO:0000256" key="1">
    <source>
        <dbReference type="ARBA" id="ARBA00001936"/>
    </source>
</evidence>
<dbReference type="InterPro" id="IPR008271">
    <property type="entry name" value="Ser/Thr_kinase_AS"/>
</dbReference>
<protein>
    <recommendedName>
        <fullName evidence="3">non-specific serine/threonine protein kinase</fullName>
        <ecNumber evidence="3">2.7.11.1</ecNumber>
    </recommendedName>
</protein>
<dbReference type="Pfam" id="PF03822">
    <property type="entry name" value="NAF"/>
    <property type="match status" value="1"/>
</dbReference>
<keyword evidence="6 12" id="KW-0547">Nucleotide-binding</keyword>
<evidence type="ECO:0000256" key="2">
    <source>
        <dbReference type="ARBA" id="ARBA00006234"/>
    </source>
</evidence>
<comment type="function">
    <text evidence="11">CIPK serine-threonine protein kinases interact with CBL proteins. Binding of a CBL protein to the regulatory NAF domain of CIPK protein lead to the activation of the kinase in a calcium-dependent manner.</text>
</comment>
<evidence type="ECO:0000256" key="11">
    <source>
        <dbReference type="ARBA" id="ARBA00058225"/>
    </source>
</evidence>
<dbReference type="PROSITE" id="PS50011">
    <property type="entry name" value="PROTEIN_KINASE_DOM"/>
    <property type="match status" value="1"/>
</dbReference>
<dbReference type="Gene3D" id="1.10.510.10">
    <property type="entry name" value="Transferase(Phosphotransferase) domain 1"/>
    <property type="match status" value="1"/>
</dbReference>
<evidence type="ECO:0000256" key="5">
    <source>
        <dbReference type="ARBA" id="ARBA00022679"/>
    </source>
</evidence>
<dbReference type="EMBL" id="KI537036">
    <property type="protein sequence ID" value="ESR32467.1"/>
    <property type="molecule type" value="Genomic_DNA"/>
</dbReference>
<evidence type="ECO:0000256" key="10">
    <source>
        <dbReference type="ARBA" id="ARBA00048679"/>
    </source>
</evidence>